<dbReference type="GO" id="GO:0019693">
    <property type="term" value="P:ribose phosphate metabolic process"/>
    <property type="evidence" value="ECO:0007669"/>
    <property type="project" value="TreeGrafter"/>
</dbReference>
<dbReference type="Gene3D" id="3.90.79.10">
    <property type="entry name" value="Nucleoside Triphosphate Pyrophosphohydrolase"/>
    <property type="match status" value="1"/>
</dbReference>
<dbReference type="GO" id="GO:0006753">
    <property type="term" value="P:nucleoside phosphate metabolic process"/>
    <property type="evidence" value="ECO:0007669"/>
    <property type="project" value="TreeGrafter"/>
</dbReference>
<evidence type="ECO:0000256" key="4">
    <source>
        <dbReference type="ARBA" id="ARBA00016377"/>
    </source>
</evidence>
<comment type="caution">
    <text evidence="9">The sequence shown here is derived from an EMBL/GenBank/DDBJ whole genome shotgun (WGS) entry which is preliminary data.</text>
</comment>
<accession>A0A9X2JDG5</accession>
<reference evidence="9" key="1">
    <citation type="submission" date="2022-06" db="EMBL/GenBank/DDBJ databases">
        <title>Solitalea sp. MAHUQ-68 isolated from rhizospheric soil.</title>
        <authorList>
            <person name="Huq M.A."/>
        </authorList>
    </citation>
    <scope>NUCLEOTIDE SEQUENCE</scope>
    <source>
        <strain evidence="9">MAHUQ-68</strain>
    </source>
</reference>
<dbReference type="RefSeq" id="WP_252588244.1">
    <property type="nucleotide sequence ID" value="NZ_JAMWYS010000036.1"/>
</dbReference>
<gene>
    <name evidence="9" type="ORF">NF867_12005</name>
</gene>
<evidence type="ECO:0000313" key="9">
    <source>
        <dbReference type="EMBL" id="MCO4293589.1"/>
    </source>
</evidence>
<evidence type="ECO:0000256" key="6">
    <source>
        <dbReference type="ARBA" id="ARBA00032162"/>
    </source>
</evidence>
<proteinExistence type="inferred from homology"/>
<dbReference type="EMBL" id="JAMWYS010000036">
    <property type="protein sequence ID" value="MCO4293589.1"/>
    <property type="molecule type" value="Genomic_DNA"/>
</dbReference>
<dbReference type="InterPro" id="IPR015797">
    <property type="entry name" value="NUDIX_hydrolase-like_dom_sf"/>
</dbReference>
<keyword evidence="10" id="KW-1185">Reference proteome</keyword>
<comment type="cofactor">
    <cofactor evidence="2">
        <name>Mg(2+)</name>
        <dbReference type="ChEBI" id="CHEBI:18420"/>
    </cofactor>
</comment>
<name>A0A9X2JDG5_9SPHI</name>
<dbReference type="GO" id="GO:0016787">
    <property type="term" value="F:hydrolase activity"/>
    <property type="evidence" value="ECO:0007669"/>
    <property type="project" value="UniProtKB-KW"/>
</dbReference>
<comment type="catalytic activity">
    <reaction evidence="1">
        <text>GDP-alpha-D-mannose + H2O = alpha-D-mannose 1-phosphate + GMP + 2 H(+)</text>
        <dbReference type="Rhea" id="RHEA:27978"/>
        <dbReference type="ChEBI" id="CHEBI:15377"/>
        <dbReference type="ChEBI" id="CHEBI:15378"/>
        <dbReference type="ChEBI" id="CHEBI:57527"/>
        <dbReference type="ChEBI" id="CHEBI:58115"/>
        <dbReference type="ChEBI" id="CHEBI:58409"/>
    </reaction>
</comment>
<evidence type="ECO:0000256" key="1">
    <source>
        <dbReference type="ARBA" id="ARBA00000847"/>
    </source>
</evidence>
<keyword evidence="5 9" id="KW-0378">Hydrolase</keyword>
<evidence type="ECO:0000259" key="8">
    <source>
        <dbReference type="PROSITE" id="PS51462"/>
    </source>
</evidence>
<dbReference type="PANTHER" id="PTHR11839">
    <property type="entry name" value="UDP/ADP-SUGAR PYROPHOSPHATASE"/>
    <property type="match status" value="1"/>
</dbReference>
<evidence type="ECO:0000256" key="3">
    <source>
        <dbReference type="ARBA" id="ARBA00007275"/>
    </source>
</evidence>
<evidence type="ECO:0000256" key="7">
    <source>
        <dbReference type="ARBA" id="ARBA00032272"/>
    </source>
</evidence>
<dbReference type="SUPFAM" id="SSF55811">
    <property type="entry name" value="Nudix"/>
    <property type="match status" value="1"/>
</dbReference>
<dbReference type="PROSITE" id="PS51462">
    <property type="entry name" value="NUDIX"/>
    <property type="match status" value="1"/>
</dbReference>
<dbReference type="CDD" id="cd03424">
    <property type="entry name" value="NUDIX_ADPRase_Nudt5_UGPPase_Nudt14"/>
    <property type="match status" value="1"/>
</dbReference>
<dbReference type="Proteomes" id="UP001155182">
    <property type="component" value="Unassembled WGS sequence"/>
</dbReference>
<organism evidence="9 10">
    <name type="scientific">Solitalea agri</name>
    <dbReference type="NCBI Taxonomy" id="2953739"/>
    <lineage>
        <taxon>Bacteria</taxon>
        <taxon>Pseudomonadati</taxon>
        <taxon>Bacteroidota</taxon>
        <taxon>Sphingobacteriia</taxon>
        <taxon>Sphingobacteriales</taxon>
        <taxon>Sphingobacteriaceae</taxon>
        <taxon>Solitalea</taxon>
    </lineage>
</organism>
<dbReference type="Pfam" id="PF00293">
    <property type="entry name" value="NUDIX"/>
    <property type="match status" value="1"/>
</dbReference>
<feature type="domain" description="Nudix hydrolase" evidence="8">
    <location>
        <begin position="43"/>
        <end position="173"/>
    </location>
</feature>
<evidence type="ECO:0000313" key="10">
    <source>
        <dbReference type="Proteomes" id="UP001155182"/>
    </source>
</evidence>
<dbReference type="AlphaFoldDB" id="A0A9X2JDG5"/>
<dbReference type="InterPro" id="IPR000086">
    <property type="entry name" value="NUDIX_hydrolase_dom"/>
</dbReference>
<protein>
    <recommendedName>
        <fullName evidence="4">GDP-mannose pyrophosphatase</fullName>
    </recommendedName>
    <alternativeName>
        <fullName evidence="6">GDP-mannose hydrolase</fullName>
    </alternativeName>
    <alternativeName>
        <fullName evidence="7">GDPMK</fullName>
    </alternativeName>
</protein>
<evidence type="ECO:0000256" key="2">
    <source>
        <dbReference type="ARBA" id="ARBA00001946"/>
    </source>
</evidence>
<sequence length="184" mass="20922">MSTELHWRKLSSEYLVKDEWATLRVDSCRMPNGKIIEPYYVLEYPNWVNAVALTEDNEVIMVRQYRHGAEQTMLEIVGGVIDATDSSPEETARRELLEETGYEFTSIEPTVTLYPNPSTSSNKVYSFLARGGKKVQGQVLDHSEEILVELISLDELKKLLLDNKIPQAMHASAIFYALLKLGKL</sequence>
<evidence type="ECO:0000256" key="5">
    <source>
        <dbReference type="ARBA" id="ARBA00022801"/>
    </source>
</evidence>
<dbReference type="PANTHER" id="PTHR11839:SF18">
    <property type="entry name" value="NUDIX HYDROLASE DOMAIN-CONTAINING PROTEIN"/>
    <property type="match status" value="1"/>
</dbReference>
<comment type="similarity">
    <text evidence="3">Belongs to the Nudix hydrolase family. NudK subfamily.</text>
</comment>